<reference evidence="1" key="1">
    <citation type="journal article" date="2014" name="Int. J. Syst. Evol. Microbiol.">
        <title>Complete genome sequence of Corynebacterium casei LMG S-19264T (=DSM 44701T), isolated from a smear-ripened cheese.</title>
        <authorList>
            <consortium name="US DOE Joint Genome Institute (JGI-PGF)"/>
            <person name="Walter F."/>
            <person name="Albersmeier A."/>
            <person name="Kalinowski J."/>
            <person name="Ruckert C."/>
        </authorList>
    </citation>
    <scope>NUCLEOTIDE SEQUENCE</scope>
    <source>
        <strain evidence="1">KCTC 12113</strain>
    </source>
</reference>
<reference evidence="1" key="2">
    <citation type="submission" date="2020-09" db="EMBL/GenBank/DDBJ databases">
        <authorList>
            <person name="Sun Q."/>
            <person name="Kim S."/>
        </authorList>
    </citation>
    <scope>NUCLEOTIDE SEQUENCE</scope>
    <source>
        <strain evidence="1">KCTC 12113</strain>
    </source>
</reference>
<evidence type="ECO:0000313" key="1">
    <source>
        <dbReference type="EMBL" id="GGW48044.1"/>
    </source>
</evidence>
<protein>
    <recommendedName>
        <fullName evidence="3">Fibronectin type-III domain-containing protein</fullName>
    </recommendedName>
</protein>
<dbReference type="SUPFAM" id="SSF49265">
    <property type="entry name" value="Fibronectin type III"/>
    <property type="match status" value="1"/>
</dbReference>
<evidence type="ECO:0000313" key="2">
    <source>
        <dbReference type="Proteomes" id="UP000634668"/>
    </source>
</evidence>
<keyword evidence="2" id="KW-1185">Reference proteome</keyword>
<dbReference type="AlphaFoldDB" id="A0A918J6D4"/>
<dbReference type="InterPro" id="IPR036116">
    <property type="entry name" value="FN3_sf"/>
</dbReference>
<organism evidence="1 2">
    <name type="scientific">Arenibacter certesii</name>
    <dbReference type="NCBI Taxonomy" id="228955"/>
    <lineage>
        <taxon>Bacteria</taxon>
        <taxon>Pseudomonadati</taxon>
        <taxon>Bacteroidota</taxon>
        <taxon>Flavobacteriia</taxon>
        <taxon>Flavobacteriales</taxon>
        <taxon>Flavobacteriaceae</taxon>
        <taxon>Arenibacter</taxon>
    </lineage>
</organism>
<dbReference type="Proteomes" id="UP000634668">
    <property type="component" value="Unassembled WGS sequence"/>
</dbReference>
<proteinExistence type="predicted"/>
<dbReference type="InterPro" id="IPR013783">
    <property type="entry name" value="Ig-like_fold"/>
</dbReference>
<sequence length="214" mass="23284">MACGGKDSPKAPGSAQLAFPEKNSECTTGQNVNGTNTSIVEFNWIASNDTESYQLRTTNLNTNTTQSVEVKGTSAKLPLEKGSPYSWVVISKNNKVVETTKSETWFFYNSGSQTSYAPFPAGLIAPRMGSTVSKDINNEVLLNWESADLDNDLAGYEVYFSTTNPPTTLIGTLSAGQTDLKVTVITNNTYYWRVVTFDLEGNSAANAISEFKVR</sequence>
<name>A0A918J6D4_9FLAO</name>
<dbReference type="Gene3D" id="2.60.40.10">
    <property type="entry name" value="Immunoglobulins"/>
    <property type="match status" value="1"/>
</dbReference>
<gene>
    <name evidence="1" type="ORF">GCM10007383_35150</name>
</gene>
<comment type="caution">
    <text evidence="1">The sequence shown here is derived from an EMBL/GenBank/DDBJ whole genome shotgun (WGS) entry which is preliminary data.</text>
</comment>
<accession>A0A918J6D4</accession>
<evidence type="ECO:0008006" key="3">
    <source>
        <dbReference type="Google" id="ProtNLM"/>
    </source>
</evidence>
<dbReference type="EMBL" id="BMWP01000034">
    <property type="protein sequence ID" value="GGW48044.1"/>
    <property type="molecule type" value="Genomic_DNA"/>
</dbReference>